<dbReference type="InterPro" id="IPR052349">
    <property type="entry name" value="Metallo-hydrolase_Enzymes"/>
</dbReference>
<evidence type="ECO:0000313" key="2">
    <source>
        <dbReference type="Proteomes" id="UP000294933"/>
    </source>
</evidence>
<evidence type="ECO:0000313" key="1">
    <source>
        <dbReference type="EMBL" id="TDL17821.1"/>
    </source>
</evidence>
<keyword evidence="2" id="KW-1185">Reference proteome</keyword>
<dbReference type="Gene3D" id="3.20.20.140">
    <property type="entry name" value="Metal-dependent hydrolases"/>
    <property type="match status" value="1"/>
</dbReference>
<dbReference type="PANTHER" id="PTHR32027">
    <property type="entry name" value="CYTOSINE DEAMINASE"/>
    <property type="match status" value="1"/>
</dbReference>
<protein>
    <submittedName>
        <fullName evidence="1">Metallo-dependent hydrolase</fullName>
    </submittedName>
</protein>
<keyword evidence="1" id="KW-0378">Hydrolase</keyword>
<dbReference type="SUPFAM" id="SSF51556">
    <property type="entry name" value="Metallo-dependent hydrolases"/>
    <property type="match status" value="1"/>
</dbReference>
<dbReference type="STRING" id="50990.A0A4Y7PS01"/>
<dbReference type="AlphaFoldDB" id="A0A4Y7PS01"/>
<dbReference type="VEuPathDB" id="FungiDB:BD410DRAFT_729398"/>
<proteinExistence type="predicted"/>
<dbReference type="OrthoDB" id="10266980at2759"/>
<accession>A0A4Y7PS01</accession>
<dbReference type="Proteomes" id="UP000294933">
    <property type="component" value="Unassembled WGS sequence"/>
</dbReference>
<dbReference type="PANTHER" id="PTHR32027:SF0">
    <property type="entry name" value="CYTOSINE DEAMINASE"/>
    <property type="match status" value="1"/>
</dbReference>
<gene>
    <name evidence="1" type="ORF">BD410DRAFT_729398</name>
</gene>
<dbReference type="GO" id="GO:0016814">
    <property type="term" value="F:hydrolase activity, acting on carbon-nitrogen (but not peptide) bonds, in cyclic amidines"/>
    <property type="evidence" value="ECO:0007669"/>
    <property type="project" value="TreeGrafter"/>
</dbReference>
<organism evidence="1 2">
    <name type="scientific">Rickenella mellea</name>
    <dbReference type="NCBI Taxonomy" id="50990"/>
    <lineage>
        <taxon>Eukaryota</taxon>
        <taxon>Fungi</taxon>
        <taxon>Dikarya</taxon>
        <taxon>Basidiomycota</taxon>
        <taxon>Agaricomycotina</taxon>
        <taxon>Agaricomycetes</taxon>
        <taxon>Hymenochaetales</taxon>
        <taxon>Rickenellaceae</taxon>
        <taxon>Rickenella</taxon>
    </lineage>
</organism>
<name>A0A4Y7PS01_9AGAM</name>
<reference evidence="1 2" key="1">
    <citation type="submission" date="2018-06" db="EMBL/GenBank/DDBJ databases">
        <title>A transcriptomic atlas of mushroom development highlights an independent origin of complex multicellularity.</title>
        <authorList>
            <consortium name="DOE Joint Genome Institute"/>
            <person name="Krizsan K."/>
            <person name="Almasi E."/>
            <person name="Merenyi Z."/>
            <person name="Sahu N."/>
            <person name="Viragh M."/>
            <person name="Koszo T."/>
            <person name="Mondo S."/>
            <person name="Kiss B."/>
            <person name="Balint B."/>
            <person name="Kues U."/>
            <person name="Barry K."/>
            <person name="Hegedus J.C."/>
            <person name="Henrissat B."/>
            <person name="Johnson J."/>
            <person name="Lipzen A."/>
            <person name="Ohm R."/>
            <person name="Nagy I."/>
            <person name="Pangilinan J."/>
            <person name="Yan J."/>
            <person name="Xiong Y."/>
            <person name="Grigoriev I.V."/>
            <person name="Hibbett D.S."/>
            <person name="Nagy L.G."/>
        </authorList>
    </citation>
    <scope>NUCLEOTIDE SEQUENCE [LARGE SCALE GENOMIC DNA]</scope>
    <source>
        <strain evidence="1 2">SZMC22713</strain>
    </source>
</reference>
<dbReference type="InterPro" id="IPR032466">
    <property type="entry name" value="Metal_Hydrolase"/>
</dbReference>
<dbReference type="EMBL" id="ML170215">
    <property type="protein sequence ID" value="TDL17821.1"/>
    <property type="molecule type" value="Genomic_DNA"/>
</dbReference>
<sequence>MTRLEIRNVHLAFSDPDQTRSLYHVICEGDIVQDAILSSGITEHPAVDSEDLDVVDGDGGLLLPSLCHSHIHLDKCYILGKGMPLKNGDFQEALEVTSRVKRNFVEKDLHERGTRLIRESVENGVTSMRAHVEVDRIVGQTCVEVGMQLRKEWEGLCDVQIALFMQEPIFDEDSERTTVGENAAQFLDAIENKAGYTAIGSAPYVECGLVQAQWNIQFILELSCSLHVHADFHLDYNLSPSENALIYYLIDEMNEFDWVKRNPGKIVTVGHATRLTLLGDGELHDLKARIKHLPIHFVGLPQSDLYMMGRGDPSVPRGTLRIPQLIRDFGFNAAMAVNNVENAFTPQGAPDPLSLCPLGVAVYQAATDEYLRALVESVTINSKRAIGELKETSSLIPTLGSKADFVVLHKNDNIRSAALIPCWDRTTIKSGKVVAKRTGNTWIRIE</sequence>